<dbReference type="InterPro" id="IPR020583">
    <property type="entry name" value="Inositol_monoP_metal-BS"/>
</dbReference>
<dbReference type="Gene3D" id="3.30.540.10">
    <property type="entry name" value="Fructose-1,6-Bisphosphatase, subunit A, domain 1"/>
    <property type="match status" value="1"/>
</dbReference>
<name>A0A0P7I454_9EURY</name>
<dbReference type="PANTHER" id="PTHR20854">
    <property type="entry name" value="INOSITOL MONOPHOSPHATASE"/>
    <property type="match status" value="1"/>
</dbReference>
<dbReference type="PRINTS" id="PR00377">
    <property type="entry name" value="IMPHPHTASES"/>
</dbReference>
<evidence type="ECO:0000256" key="7">
    <source>
        <dbReference type="ARBA" id="ARBA00038103"/>
    </source>
</evidence>
<evidence type="ECO:0000313" key="10">
    <source>
        <dbReference type="Proteomes" id="UP000050535"/>
    </source>
</evidence>
<evidence type="ECO:0000256" key="8">
    <source>
        <dbReference type="PIRSR" id="PIRSR600760-2"/>
    </source>
</evidence>
<protein>
    <recommendedName>
        <fullName evidence="2">fructose-bisphosphatase</fullName>
        <ecNumber evidence="2">3.1.3.11</ecNumber>
    </recommendedName>
</protein>
<accession>A0A0P7I454</accession>
<dbReference type="GO" id="GO:0008934">
    <property type="term" value="F:inositol monophosphate 1-phosphatase activity"/>
    <property type="evidence" value="ECO:0007669"/>
    <property type="project" value="TreeGrafter"/>
</dbReference>
<evidence type="ECO:0000313" key="9">
    <source>
        <dbReference type="EMBL" id="KPN31752.1"/>
    </source>
</evidence>
<organism evidence="9 10">
    <name type="scientific">Halolamina pelagica</name>
    <dbReference type="NCBI Taxonomy" id="699431"/>
    <lineage>
        <taxon>Archaea</taxon>
        <taxon>Methanobacteriati</taxon>
        <taxon>Methanobacteriota</taxon>
        <taxon>Stenosarchaea group</taxon>
        <taxon>Halobacteria</taxon>
        <taxon>Halobacteriales</taxon>
        <taxon>Haloferacaceae</taxon>
    </lineage>
</organism>
<keyword evidence="4 9" id="KW-0378">Hydrolase</keyword>
<feature type="binding site" evidence="8">
    <location>
        <position position="71"/>
    </location>
    <ligand>
        <name>Mg(2+)</name>
        <dbReference type="ChEBI" id="CHEBI:18420"/>
        <label>1</label>
        <note>catalytic</note>
    </ligand>
</feature>
<dbReference type="SUPFAM" id="SSF56655">
    <property type="entry name" value="Carbohydrate phosphatase"/>
    <property type="match status" value="1"/>
</dbReference>
<dbReference type="CDD" id="cd01637">
    <property type="entry name" value="IMPase_like"/>
    <property type="match status" value="1"/>
</dbReference>
<dbReference type="InterPro" id="IPR000760">
    <property type="entry name" value="Inositol_monophosphatase-like"/>
</dbReference>
<dbReference type="OrthoDB" id="58111at2157"/>
<feature type="binding site" evidence="8">
    <location>
        <position position="89"/>
    </location>
    <ligand>
        <name>Mg(2+)</name>
        <dbReference type="ChEBI" id="CHEBI:18420"/>
        <label>1</label>
        <note>catalytic</note>
    </ligand>
</feature>
<comment type="caution">
    <text evidence="9">The sequence shown here is derived from an EMBL/GenBank/DDBJ whole genome shotgun (WGS) entry which is preliminary data.</text>
</comment>
<dbReference type="GO" id="GO:0007165">
    <property type="term" value="P:signal transduction"/>
    <property type="evidence" value="ECO:0007669"/>
    <property type="project" value="TreeGrafter"/>
</dbReference>
<dbReference type="EMBL" id="LGUC01000001">
    <property type="protein sequence ID" value="KPN31752.1"/>
    <property type="molecule type" value="Genomic_DNA"/>
</dbReference>
<dbReference type="Gene3D" id="3.40.190.80">
    <property type="match status" value="1"/>
</dbReference>
<keyword evidence="3 8" id="KW-0479">Metal-binding</keyword>
<dbReference type="GO" id="GO:0042132">
    <property type="term" value="F:fructose 1,6-bisphosphate 1-phosphatase activity"/>
    <property type="evidence" value="ECO:0007669"/>
    <property type="project" value="UniProtKB-EC"/>
</dbReference>
<keyword evidence="5 8" id="KW-0460">Magnesium</keyword>
<gene>
    <name evidence="9" type="primary">suhB</name>
    <name evidence="9" type="ORF">SY89_02503</name>
</gene>
<evidence type="ECO:0000256" key="2">
    <source>
        <dbReference type="ARBA" id="ARBA00013093"/>
    </source>
</evidence>
<proteinExistence type="inferred from homology"/>
<evidence type="ECO:0000256" key="3">
    <source>
        <dbReference type="ARBA" id="ARBA00022723"/>
    </source>
</evidence>
<dbReference type="RefSeq" id="WP_054584711.1">
    <property type="nucleotide sequence ID" value="NZ_LGUC01000001.1"/>
</dbReference>
<dbReference type="AlphaFoldDB" id="A0A0P7I454"/>
<feature type="binding site" evidence="8">
    <location>
        <position position="91"/>
    </location>
    <ligand>
        <name>Mg(2+)</name>
        <dbReference type="ChEBI" id="CHEBI:18420"/>
        <label>1</label>
        <note>catalytic</note>
    </ligand>
</feature>
<dbReference type="GO" id="GO:0006020">
    <property type="term" value="P:inositol metabolic process"/>
    <property type="evidence" value="ECO:0007669"/>
    <property type="project" value="TreeGrafter"/>
</dbReference>
<evidence type="ECO:0000256" key="1">
    <source>
        <dbReference type="ARBA" id="ARBA00001273"/>
    </source>
</evidence>
<feature type="binding site" evidence="8">
    <location>
        <position position="216"/>
    </location>
    <ligand>
        <name>Mg(2+)</name>
        <dbReference type="ChEBI" id="CHEBI:18420"/>
        <label>1</label>
        <note>catalytic</note>
    </ligand>
</feature>
<dbReference type="PATRIC" id="fig|699431.3.peg.2567"/>
<comment type="similarity">
    <text evidence="7">Belongs to the inositol monophosphatase superfamily. FBPase class 4 family.</text>
</comment>
<keyword evidence="6" id="KW-0119">Carbohydrate metabolism</keyword>
<dbReference type="Pfam" id="PF00459">
    <property type="entry name" value="Inositol_P"/>
    <property type="match status" value="1"/>
</dbReference>
<dbReference type="Proteomes" id="UP000050535">
    <property type="component" value="Unassembled WGS sequence"/>
</dbReference>
<dbReference type="EC" id="3.1.3.11" evidence="2"/>
<evidence type="ECO:0000256" key="5">
    <source>
        <dbReference type="ARBA" id="ARBA00022842"/>
    </source>
</evidence>
<evidence type="ECO:0000256" key="4">
    <source>
        <dbReference type="ARBA" id="ARBA00022801"/>
    </source>
</evidence>
<comment type="cofactor">
    <cofactor evidence="8">
        <name>Mg(2+)</name>
        <dbReference type="ChEBI" id="CHEBI:18420"/>
    </cofactor>
</comment>
<sequence length="268" mass="28229">MHEHAATSRAALVHSAAVAGGEVAAEFFRTGVAVETKDGKTDVVTEADRAAQRAVETAIRAEHPAEPFVGEEGEALKQVPSAGPAWVVDPIDGTNSFVRELTTWATAVACVVDGEPVAACNVLPALDDVYTADSEAAYRNGAEISVSTVADPERAAVIPTVWWPQARRDEYARACEAIVSRFGDLRRPGSAQAALAMVAAGAVEGVITNVQTKPWDTIAGVHLVRQAGGTVTDLRGEPWHHDARGLVVSNGELHDVLLDAAQEIDAEQ</sequence>
<feature type="binding site" evidence="8">
    <location>
        <position position="92"/>
    </location>
    <ligand>
        <name>Mg(2+)</name>
        <dbReference type="ChEBI" id="CHEBI:18420"/>
        <label>1</label>
        <note>catalytic</note>
    </ligand>
</feature>
<dbReference type="STRING" id="699431.SY89_02503"/>
<dbReference type="PROSITE" id="PS00629">
    <property type="entry name" value="IMP_1"/>
    <property type="match status" value="1"/>
</dbReference>
<dbReference type="PANTHER" id="PTHR20854:SF4">
    <property type="entry name" value="INOSITOL-1-MONOPHOSPHATASE-RELATED"/>
    <property type="match status" value="1"/>
</dbReference>
<reference evidence="10" key="1">
    <citation type="submission" date="2013-11" db="EMBL/GenBank/DDBJ databases">
        <authorList>
            <person name="Hoang H.T."/>
            <person name="Killian M.L."/>
            <person name="Madson D.M."/>
            <person name="Arruda P.H.E."/>
            <person name="Sun D."/>
            <person name="Schwartz K.J."/>
            <person name="Yoon K."/>
        </authorList>
    </citation>
    <scope>NUCLEOTIDE SEQUENCE [LARGE SCALE GENOMIC DNA]</scope>
    <source>
        <strain evidence="10">CDK2</strain>
    </source>
</reference>
<comment type="catalytic activity">
    <reaction evidence="1">
        <text>beta-D-fructose 1,6-bisphosphate + H2O = beta-D-fructose 6-phosphate + phosphate</text>
        <dbReference type="Rhea" id="RHEA:11064"/>
        <dbReference type="ChEBI" id="CHEBI:15377"/>
        <dbReference type="ChEBI" id="CHEBI:32966"/>
        <dbReference type="ChEBI" id="CHEBI:43474"/>
        <dbReference type="ChEBI" id="CHEBI:57634"/>
        <dbReference type="EC" id="3.1.3.11"/>
    </reaction>
</comment>
<keyword evidence="10" id="KW-1185">Reference proteome</keyword>
<dbReference type="GO" id="GO:0046872">
    <property type="term" value="F:metal ion binding"/>
    <property type="evidence" value="ECO:0007669"/>
    <property type="project" value="UniProtKB-KW"/>
</dbReference>
<evidence type="ECO:0000256" key="6">
    <source>
        <dbReference type="ARBA" id="ARBA00023277"/>
    </source>
</evidence>